<feature type="region of interest" description="Disordered" evidence="1">
    <location>
        <begin position="244"/>
        <end position="275"/>
    </location>
</feature>
<accession>B8MCH0</accession>
<dbReference type="InParanoid" id="B8MCH0"/>
<dbReference type="GeneID" id="8100283"/>
<dbReference type="RefSeq" id="XP_002482778.1">
    <property type="nucleotide sequence ID" value="XM_002482733.1"/>
</dbReference>
<dbReference type="VEuPathDB" id="FungiDB:TSTA_125040"/>
<dbReference type="PANTHER" id="PTHR43392">
    <property type="entry name" value="AAA-TYPE ATPASE FAMILY PROTEIN / ANKYRIN REPEAT FAMILY PROTEIN"/>
    <property type="match status" value="1"/>
</dbReference>
<gene>
    <name evidence="2" type="ORF">TSTA_125040</name>
</gene>
<evidence type="ECO:0000313" key="3">
    <source>
        <dbReference type="Proteomes" id="UP000001745"/>
    </source>
</evidence>
<dbReference type="HOGENOM" id="CLU_785678_0_0_1"/>
<protein>
    <submittedName>
        <fullName evidence="2">Uncharacterized protein</fullName>
    </submittedName>
</protein>
<organism evidence="2 3">
    <name type="scientific">Talaromyces stipitatus (strain ATCC 10500 / CBS 375.48 / QM 6759 / NRRL 1006)</name>
    <name type="common">Penicillium stipitatum</name>
    <dbReference type="NCBI Taxonomy" id="441959"/>
    <lineage>
        <taxon>Eukaryota</taxon>
        <taxon>Fungi</taxon>
        <taxon>Dikarya</taxon>
        <taxon>Ascomycota</taxon>
        <taxon>Pezizomycotina</taxon>
        <taxon>Eurotiomycetes</taxon>
        <taxon>Eurotiomycetidae</taxon>
        <taxon>Eurotiales</taxon>
        <taxon>Trichocomaceae</taxon>
        <taxon>Talaromyces</taxon>
        <taxon>Talaromyces sect. Talaromyces</taxon>
    </lineage>
</organism>
<name>B8MCH0_TALSN</name>
<sequence length="353" mass="40347">MDELVDGITKPRFARKLIIILAGYDADINRLMSINPGLTSHFPESLQFEPLSPEKCTRLLKELLSKKKRDLLEHSQTKFDISCVQCPDPNLSKEMTQGFDTLSKSASWANARDVETLATAIFGKTVTTIQDTSTGGLILSRDSVIEEIQNMITEHNSRDNFQPQHPLTKDNGGPSFSVPLRTQNTNQSMTNIQSENAKSTTVSNAKFNKVKVADQRDDGVADDVWAQLEKDKAMEDAKEKEYLRVTHDEQEQKRELQKLQDEENTSAREADEARNRYEQERLRHELERRMKEVIARDLVKKRKALVEARRKEQANQAKLRQMEVCIMGYRWIKQSGGYRCAGGSHWVSDAQLH</sequence>
<dbReference type="AlphaFoldDB" id="B8MCH0"/>
<dbReference type="OrthoDB" id="2423195at2759"/>
<dbReference type="PANTHER" id="PTHR43392:SF2">
    <property type="entry name" value="AAA-TYPE ATPASE FAMILY PROTEIN _ ANKYRIN REPEAT FAMILY PROTEIN"/>
    <property type="match status" value="1"/>
</dbReference>
<dbReference type="STRING" id="441959.B8MCH0"/>
<keyword evidence="3" id="KW-1185">Reference proteome</keyword>
<dbReference type="PhylomeDB" id="B8MCH0"/>
<dbReference type="GO" id="GO:0016887">
    <property type="term" value="F:ATP hydrolysis activity"/>
    <property type="evidence" value="ECO:0007669"/>
    <property type="project" value="TreeGrafter"/>
</dbReference>
<dbReference type="OMA" id="WCQLEND"/>
<evidence type="ECO:0000256" key="1">
    <source>
        <dbReference type="SAM" id="MobiDB-lite"/>
    </source>
</evidence>
<dbReference type="Proteomes" id="UP000001745">
    <property type="component" value="Unassembled WGS sequence"/>
</dbReference>
<reference evidence="3" key="1">
    <citation type="journal article" date="2015" name="Genome Announc.">
        <title>Genome sequence of the AIDS-associated pathogen Penicillium marneffei (ATCC18224) and its near taxonomic relative Talaromyces stipitatus (ATCC10500).</title>
        <authorList>
            <person name="Nierman W.C."/>
            <person name="Fedorova-Abrams N.D."/>
            <person name="Andrianopoulos A."/>
        </authorList>
    </citation>
    <scope>NUCLEOTIDE SEQUENCE [LARGE SCALE GENOMIC DNA]</scope>
    <source>
        <strain evidence="3">ATCC 10500 / CBS 375.48 / QM 6759 / NRRL 1006</strain>
    </source>
</reference>
<dbReference type="eggNOG" id="KOG1807">
    <property type="taxonomic scope" value="Eukaryota"/>
</dbReference>
<dbReference type="InterPro" id="IPR050773">
    <property type="entry name" value="CbxX/CfxQ_RuBisCO_ESX"/>
</dbReference>
<evidence type="ECO:0000313" key="2">
    <source>
        <dbReference type="EMBL" id="EED18786.1"/>
    </source>
</evidence>
<dbReference type="EMBL" id="EQ962655">
    <property type="protein sequence ID" value="EED18786.1"/>
    <property type="molecule type" value="Genomic_DNA"/>
</dbReference>
<proteinExistence type="predicted"/>